<gene>
    <name evidence="1" type="primary">40</name>
    <name evidence="1" type="ORF">PBI_KOJI_40</name>
</gene>
<dbReference type="GeneID" id="40101078"/>
<protein>
    <submittedName>
        <fullName evidence="1">Uncharacterized protein</fullName>
    </submittedName>
</protein>
<accession>A0A2P1CFE1</accession>
<reference evidence="1 2" key="1">
    <citation type="submission" date="2018-02" db="EMBL/GenBank/DDBJ databases">
        <authorList>
            <person name="Zack K.M."/>
            <person name="Garlena R.A."/>
            <person name="Russell D.A."/>
            <person name="Pope W.H."/>
            <person name="Jacobs-Sera D."/>
            <person name="Hatfull G.F."/>
        </authorList>
    </citation>
    <scope>NUCLEOTIDE SEQUENCE [LARGE SCALE GENOMIC DNA]</scope>
</reference>
<keyword evidence="2" id="KW-1185">Reference proteome</keyword>
<dbReference type="KEGG" id="vg:40101078"/>
<organism evidence="1 2">
    <name type="scientific">Microbacterium phage Koji</name>
    <dbReference type="NCBI Taxonomy" id="2099625"/>
    <lineage>
        <taxon>Viruses</taxon>
        <taxon>Duplodnaviria</taxon>
        <taxon>Heunggongvirae</taxon>
        <taxon>Uroviricota</taxon>
        <taxon>Caudoviricetes</taxon>
        <taxon>Kojivirus</taxon>
        <taxon>Kojivirus koji</taxon>
    </lineage>
</organism>
<dbReference type="Proteomes" id="UP000241035">
    <property type="component" value="Segment"/>
</dbReference>
<evidence type="ECO:0000313" key="2">
    <source>
        <dbReference type="Proteomes" id="UP000241035"/>
    </source>
</evidence>
<dbReference type="EMBL" id="MG925345">
    <property type="protein sequence ID" value="AVJ49938.1"/>
    <property type="molecule type" value="Genomic_DNA"/>
</dbReference>
<evidence type="ECO:0000313" key="1">
    <source>
        <dbReference type="EMBL" id="AVJ49938.1"/>
    </source>
</evidence>
<dbReference type="OrthoDB" id="40365at10239"/>
<proteinExistence type="predicted"/>
<sequence length="89" mass="9752">MDLDKEFALANRRIQRGIERNYLIAMARLEGMTPEDYAAKLDKERAEAAQAAFRSAMEALGANLRAICDSLVEAAEGIARGWNAAGRVP</sequence>
<dbReference type="RefSeq" id="YP_009624239.1">
    <property type="nucleotide sequence ID" value="NC_042118.1"/>
</dbReference>
<name>A0A2P1CFE1_9CAUD</name>